<dbReference type="Pfam" id="PF02518">
    <property type="entry name" value="HATPase_c"/>
    <property type="match status" value="1"/>
</dbReference>
<dbReference type="SUPFAM" id="SSF55874">
    <property type="entry name" value="ATPase domain of HSP90 chaperone/DNA topoisomerase II/histidine kinase"/>
    <property type="match status" value="1"/>
</dbReference>
<reference evidence="10" key="1">
    <citation type="submission" date="2023-06" db="EMBL/GenBank/DDBJ databases">
        <title>Genomic of Agaribacillus aureum.</title>
        <authorList>
            <person name="Wang G."/>
        </authorList>
    </citation>
    <scope>NUCLEOTIDE SEQUENCE</scope>
    <source>
        <strain evidence="10">BMA12</strain>
    </source>
</reference>
<feature type="transmembrane region" description="Helical" evidence="8">
    <location>
        <begin position="10"/>
        <end position="28"/>
    </location>
</feature>
<dbReference type="InterPro" id="IPR036890">
    <property type="entry name" value="HATPase_C_sf"/>
</dbReference>
<keyword evidence="5 10" id="KW-0418">Kinase</keyword>
<keyword evidence="11" id="KW-1185">Reference proteome</keyword>
<dbReference type="Proteomes" id="UP001172083">
    <property type="component" value="Unassembled WGS sequence"/>
</dbReference>
<evidence type="ECO:0000256" key="5">
    <source>
        <dbReference type="ARBA" id="ARBA00022777"/>
    </source>
</evidence>
<comment type="caution">
    <text evidence="10">The sequence shown here is derived from an EMBL/GenBank/DDBJ whole genome shotgun (WGS) entry which is preliminary data.</text>
</comment>
<feature type="domain" description="Histidine kinase" evidence="9">
    <location>
        <begin position="227"/>
        <end position="449"/>
    </location>
</feature>
<keyword evidence="4" id="KW-0547">Nucleotide-binding</keyword>
<evidence type="ECO:0000256" key="1">
    <source>
        <dbReference type="ARBA" id="ARBA00000085"/>
    </source>
</evidence>
<evidence type="ECO:0000256" key="4">
    <source>
        <dbReference type="ARBA" id="ARBA00022741"/>
    </source>
</evidence>
<gene>
    <name evidence="10" type="ORF">QQ020_00835</name>
</gene>
<dbReference type="PANTHER" id="PTHR42878">
    <property type="entry name" value="TWO-COMPONENT HISTIDINE KINASE"/>
    <property type="match status" value="1"/>
</dbReference>
<evidence type="ECO:0000259" key="9">
    <source>
        <dbReference type="PROSITE" id="PS50109"/>
    </source>
</evidence>
<keyword evidence="8" id="KW-0812">Transmembrane</keyword>
<keyword evidence="3" id="KW-0808">Transferase</keyword>
<evidence type="ECO:0000256" key="6">
    <source>
        <dbReference type="ARBA" id="ARBA00022840"/>
    </source>
</evidence>
<dbReference type="Gene3D" id="3.30.565.10">
    <property type="entry name" value="Histidine kinase-like ATPase, C-terminal domain"/>
    <property type="match status" value="1"/>
</dbReference>
<keyword evidence="8" id="KW-1133">Transmembrane helix</keyword>
<keyword evidence="6" id="KW-0067">ATP-binding</keyword>
<proteinExistence type="predicted"/>
<comment type="catalytic activity">
    <reaction evidence="1">
        <text>ATP + protein L-histidine = ADP + protein N-phospho-L-histidine.</text>
        <dbReference type="EC" id="2.7.13.3"/>
    </reaction>
</comment>
<evidence type="ECO:0000313" key="10">
    <source>
        <dbReference type="EMBL" id="MDN5210560.1"/>
    </source>
</evidence>
<name>A0ABT8L147_9BACT</name>
<dbReference type="SMART" id="SM00387">
    <property type="entry name" value="HATPase_c"/>
    <property type="match status" value="1"/>
</dbReference>
<evidence type="ECO:0000256" key="7">
    <source>
        <dbReference type="ARBA" id="ARBA00023012"/>
    </source>
</evidence>
<dbReference type="RefSeq" id="WP_346755903.1">
    <property type="nucleotide sequence ID" value="NZ_JAUJEB010000001.1"/>
</dbReference>
<organism evidence="10 11">
    <name type="scientific">Agaribacillus aureus</name>
    <dbReference type="NCBI Taxonomy" id="3051825"/>
    <lineage>
        <taxon>Bacteria</taxon>
        <taxon>Pseudomonadati</taxon>
        <taxon>Bacteroidota</taxon>
        <taxon>Cytophagia</taxon>
        <taxon>Cytophagales</taxon>
        <taxon>Splendidivirgaceae</taxon>
        <taxon>Agaribacillus</taxon>
    </lineage>
</organism>
<keyword evidence="7" id="KW-0902">Two-component regulatory system</keyword>
<evidence type="ECO:0000256" key="2">
    <source>
        <dbReference type="ARBA" id="ARBA00012438"/>
    </source>
</evidence>
<evidence type="ECO:0000256" key="8">
    <source>
        <dbReference type="SAM" id="Phobius"/>
    </source>
</evidence>
<dbReference type="InterPro" id="IPR003594">
    <property type="entry name" value="HATPase_dom"/>
</dbReference>
<dbReference type="EMBL" id="JAUJEB010000001">
    <property type="protein sequence ID" value="MDN5210560.1"/>
    <property type="molecule type" value="Genomic_DNA"/>
</dbReference>
<dbReference type="PRINTS" id="PR00344">
    <property type="entry name" value="BCTRLSENSOR"/>
</dbReference>
<protein>
    <recommendedName>
        <fullName evidence="2">histidine kinase</fullName>
        <ecNumber evidence="2">2.7.13.3</ecNumber>
    </recommendedName>
</protein>
<dbReference type="InterPro" id="IPR005467">
    <property type="entry name" value="His_kinase_dom"/>
</dbReference>
<evidence type="ECO:0000256" key="3">
    <source>
        <dbReference type="ARBA" id="ARBA00022679"/>
    </source>
</evidence>
<dbReference type="InterPro" id="IPR050351">
    <property type="entry name" value="BphY/WalK/GraS-like"/>
</dbReference>
<evidence type="ECO:0000313" key="11">
    <source>
        <dbReference type="Proteomes" id="UP001172083"/>
    </source>
</evidence>
<dbReference type="PANTHER" id="PTHR42878:SF7">
    <property type="entry name" value="SENSOR HISTIDINE KINASE GLRK"/>
    <property type="match status" value="1"/>
</dbReference>
<sequence>MLFKRFNFKVILRIGLLMITLCTFAFIFGNKALLFNQIILASIIFAQVYDLTKFVSKTNYELSKFLLAVTYSDYSGNYNSGGLGASFESLHQSFFKVMDTIKEAKIQKEAQHQFLEMLIDKISVGIISIKENDEIYLINKEARTLLEIENLRLWQELDLPQPGLRGEIEKIGEYGKKLITLKKGRQLSVGVSTMLLINRQYRLILIQDIEPEMEQKEMEAWNKLIRILTHEIMNSVLPITSLTDSLLRLLEDKNGQQRTVDTLRNDDINDIRLSLKTIQRRSDGMLKFVEDYRKLSKIPTPAREEIEVKALLESIYILMKGEVDKKGITLLLRPPASSQTILADPKLIEQVLINIITNSIHALENKPGATIEITTSSNRHQKLITVKDNGEGIDAHKLESIFVPFYSTKTNGSGIGLSLSKQIMNLHNGTIKVISSKGAGANFMLVFNG</sequence>
<dbReference type="GO" id="GO:0016301">
    <property type="term" value="F:kinase activity"/>
    <property type="evidence" value="ECO:0007669"/>
    <property type="project" value="UniProtKB-KW"/>
</dbReference>
<dbReference type="InterPro" id="IPR004358">
    <property type="entry name" value="Sig_transdc_His_kin-like_C"/>
</dbReference>
<accession>A0ABT8L147</accession>
<dbReference type="PROSITE" id="PS50109">
    <property type="entry name" value="HIS_KIN"/>
    <property type="match status" value="1"/>
</dbReference>
<keyword evidence="8" id="KW-0472">Membrane</keyword>
<dbReference type="EC" id="2.7.13.3" evidence="2"/>